<gene>
    <name evidence="1" type="ORF">G0D16_20230</name>
</gene>
<reference evidence="1" key="1">
    <citation type="journal article" date="2018" name="Genome Biol.">
        <title>SKESA: strategic k-mer extension for scrupulous assemblies.</title>
        <authorList>
            <person name="Souvorov A."/>
            <person name="Agarwala R."/>
            <person name="Lipman D.J."/>
        </authorList>
    </citation>
    <scope>NUCLEOTIDE SEQUENCE</scope>
    <source>
        <strain evidence="1">2702-77</strain>
    </source>
</reference>
<organism evidence="1">
    <name type="scientific">Salmonella bongori serovar 44:r:-</name>
    <dbReference type="NCBI Taxonomy" id="1967585"/>
    <lineage>
        <taxon>Bacteria</taxon>
        <taxon>Pseudomonadati</taxon>
        <taxon>Pseudomonadota</taxon>
        <taxon>Gammaproteobacteria</taxon>
        <taxon>Enterobacterales</taxon>
        <taxon>Enterobacteriaceae</taxon>
        <taxon>Salmonella</taxon>
    </lineage>
</organism>
<proteinExistence type="predicted"/>
<dbReference type="AlphaFoldDB" id="A0A702C2P4"/>
<evidence type="ECO:0000313" key="1">
    <source>
        <dbReference type="EMBL" id="HAC6696530.1"/>
    </source>
</evidence>
<accession>A0A702C2P4</accession>
<comment type="caution">
    <text evidence="1">The sequence shown here is derived from an EMBL/GenBank/DDBJ whole genome shotgun (WGS) entry which is preliminary data.</text>
</comment>
<dbReference type="EMBL" id="DAAMHO010000035">
    <property type="protein sequence ID" value="HAC6696530.1"/>
    <property type="molecule type" value="Genomic_DNA"/>
</dbReference>
<reference evidence="1" key="2">
    <citation type="submission" date="2018-09" db="EMBL/GenBank/DDBJ databases">
        <authorList>
            <consortium name="NCBI Pathogen Detection Project"/>
        </authorList>
    </citation>
    <scope>NUCLEOTIDE SEQUENCE</scope>
    <source>
        <strain evidence="1">2702-77</strain>
    </source>
</reference>
<protein>
    <submittedName>
        <fullName evidence="1">Uncharacterized protein</fullName>
    </submittedName>
</protein>
<name>A0A702C2P4_SALBN</name>
<sequence>MSFITESPEAPFVLLAAGVLAALVHPRYIVNYVAGGVPDCRRPATRNPLGRVIIFSLPVRGGVGVGFVGPISSAPSGISRLWLRWHRDGLLLFEQLLNNARIGER</sequence>